<feature type="transmembrane region" description="Helical" evidence="1">
    <location>
        <begin position="94"/>
        <end position="112"/>
    </location>
</feature>
<dbReference type="RefSeq" id="WP_174583524.1">
    <property type="nucleotide sequence ID" value="NZ_CAJNOB010000046.1"/>
</dbReference>
<gene>
    <name evidence="2" type="ORF">MPNT_500001</name>
</gene>
<comment type="caution">
    <text evidence="2">The sequence shown here is derived from an EMBL/GenBank/DDBJ whole genome shotgun (WGS) entry which is preliminary data.</text>
</comment>
<dbReference type="EMBL" id="CAJNOB010000046">
    <property type="protein sequence ID" value="CAF0703082.1"/>
    <property type="molecule type" value="Genomic_DNA"/>
</dbReference>
<dbReference type="AlphaFoldDB" id="A0A8J2FTQ0"/>
<feature type="transmembrane region" description="Helical" evidence="1">
    <location>
        <begin position="310"/>
        <end position="334"/>
    </location>
</feature>
<feature type="transmembrane region" description="Helical" evidence="1">
    <location>
        <begin position="225"/>
        <end position="246"/>
    </location>
</feature>
<dbReference type="Proteomes" id="UP000663859">
    <property type="component" value="Unassembled WGS sequence"/>
</dbReference>
<feature type="transmembrane region" description="Helical" evidence="1">
    <location>
        <begin position="283"/>
        <end position="304"/>
    </location>
</feature>
<proteinExistence type="predicted"/>
<evidence type="ECO:0000313" key="2">
    <source>
        <dbReference type="EMBL" id="CAF0703082.1"/>
    </source>
</evidence>
<protein>
    <submittedName>
        <fullName evidence="2">NnrS protein involved in response to NO</fullName>
    </submittedName>
</protein>
<name>A0A8J2FTQ0_9BACT</name>
<feature type="transmembrane region" description="Helical" evidence="1">
    <location>
        <begin position="180"/>
        <end position="204"/>
    </location>
</feature>
<keyword evidence="1" id="KW-0472">Membrane</keyword>
<evidence type="ECO:0000256" key="1">
    <source>
        <dbReference type="SAM" id="Phobius"/>
    </source>
</evidence>
<keyword evidence="1" id="KW-1133">Transmembrane helix</keyword>
<feature type="transmembrane region" description="Helical" evidence="1">
    <location>
        <begin position="65"/>
        <end position="82"/>
    </location>
</feature>
<feature type="transmembrane region" description="Helical" evidence="1">
    <location>
        <begin position="373"/>
        <end position="390"/>
    </location>
</feature>
<dbReference type="InterPro" id="IPR010266">
    <property type="entry name" value="NnrS"/>
</dbReference>
<sequence length="407" mass="44150">MTKDNRLDGTPPLPWNQWINLASKEPFRILFPLGIILGAAGVAVWPLFFLYGIVWAPPPISHPRILIEGFVGSFILGFLGTAMPRLLETPALSLWETGSIASALLTVGLFQFFGMPAWGDGLFATTLIFFLLRLASRFPSRRDNPPPSFLLVIFGILGAAAGAITLFLEEKGVISFPILYHLALLLLYQGLPLLPILGVIPFLLPRLSGMPNPEGHLEAGISAPFRGKLTQFTIATLLLLLASFLWEALGHPFAGGLLRVATVIAYLACVVRTPWQFLAGKKTTTSCAILALLLSIVGLFLSSSSVPFRIAWLHLFFLGGVSLLILTVGTRVILGHSGRVRLIAGRYPPLAQATAAVFGAVVFRLAADFVPSQRALLLSIASFLWLGALLRWTWDVLPKVQCPDLEA</sequence>
<reference evidence="2" key="1">
    <citation type="submission" date="2021-02" db="EMBL/GenBank/DDBJ databases">
        <authorList>
            <person name="Cremers G."/>
            <person name="Picone N."/>
        </authorList>
    </citation>
    <scope>NUCLEOTIDE SEQUENCE</scope>
    <source>
        <strain evidence="2">PQ17</strain>
    </source>
</reference>
<keyword evidence="1" id="KW-0812">Transmembrane</keyword>
<keyword evidence="3" id="KW-1185">Reference proteome</keyword>
<feature type="transmembrane region" description="Helical" evidence="1">
    <location>
        <begin position="148"/>
        <end position="168"/>
    </location>
</feature>
<feature type="transmembrane region" description="Helical" evidence="1">
    <location>
        <begin position="29"/>
        <end position="53"/>
    </location>
</feature>
<feature type="transmembrane region" description="Helical" evidence="1">
    <location>
        <begin position="252"/>
        <end position="271"/>
    </location>
</feature>
<accession>A0A8J2FTQ0</accession>
<organism evidence="2 3">
    <name type="scientific">Candidatus Methylacidithermus pantelleriae</name>
    <dbReference type="NCBI Taxonomy" id="2744239"/>
    <lineage>
        <taxon>Bacteria</taxon>
        <taxon>Pseudomonadati</taxon>
        <taxon>Verrucomicrobiota</taxon>
        <taxon>Methylacidiphilae</taxon>
        <taxon>Methylacidiphilales</taxon>
        <taxon>Methylacidiphilaceae</taxon>
        <taxon>Candidatus Methylacidithermus</taxon>
    </lineage>
</organism>
<evidence type="ECO:0000313" key="3">
    <source>
        <dbReference type="Proteomes" id="UP000663859"/>
    </source>
</evidence>
<feature type="transmembrane region" description="Helical" evidence="1">
    <location>
        <begin position="346"/>
        <end position="367"/>
    </location>
</feature>
<dbReference type="Pfam" id="PF05940">
    <property type="entry name" value="NnrS"/>
    <property type="match status" value="1"/>
</dbReference>